<reference evidence="1" key="1">
    <citation type="submission" date="2023-06" db="EMBL/GenBank/DDBJ databases">
        <title>Genome-scale phylogeny and comparative genomics of the fungal order Sordariales.</title>
        <authorList>
            <consortium name="Lawrence Berkeley National Laboratory"/>
            <person name="Hensen N."/>
            <person name="Bonometti L."/>
            <person name="Westerberg I."/>
            <person name="Brannstrom I.O."/>
            <person name="Guillou S."/>
            <person name="Cros-Aarteil S."/>
            <person name="Calhoun S."/>
            <person name="Haridas S."/>
            <person name="Kuo A."/>
            <person name="Mondo S."/>
            <person name="Pangilinan J."/>
            <person name="Riley R."/>
            <person name="LaButti K."/>
            <person name="Andreopoulos B."/>
            <person name="Lipzen A."/>
            <person name="Chen C."/>
            <person name="Yanf M."/>
            <person name="Daum C."/>
            <person name="Ng V."/>
            <person name="Clum A."/>
            <person name="Steindorff A."/>
            <person name="Ohm R."/>
            <person name="Martin F."/>
            <person name="Silar P."/>
            <person name="Natvig D."/>
            <person name="Lalanne C."/>
            <person name="Gautier V."/>
            <person name="Ament-velasquez S.L."/>
            <person name="Kruys A."/>
            <person name="Hutchinson M.I."/>
            <person name="Powell A.J."/>
            <person name="Barry K."/>
            <person name="Miller A.N."/>
            <person name="Grigoriev I.V."/>
            <person name="Debuchy R."/>
            <person name="Gladieux P."/>
            <person name="Thoren M.H."/>
            <person name="Johannesson H."/>
        </authorList>
    </citation>
    <scope>NUCLEOTIDE SEQUENCE</scope>
    <source>
        <strain evidence="1">SMH3391-2</strain>
    </source>
</reference>
<evidence type="ECO:0000313" key="2">
    <source>
        <dbReference type="Proteomes" id="UP001174934"/>
    </source>
</evidence>
<protein>
    <submittedName>
        <fullName evidence="1">Uncharacterized protein</fullName>
    </submittedName>
</protein>
<keyword evidence="2" id="KW-1185">Reference proteome</keyword>
<name>A0AA39XBR7_9PEZI</name>
<organism evidence="1 2">
    <name type="scientific">Bombardia bombarda</name>
    <dbReference type="NCBI Taxonomy" id="252184"/>
    <lineage>
        <taxon>Eukaryota</taxon>
        <taxon>Fungi</taxon>
        <taxon>Dikarya</taxon>
        <taxon>Ascomycota</taxon>
        <taxon>Pezizomycotina</taxon>
        <taxon>Sordariomycetes</taxon>
        <taxon>Sordariomycetidae</taxon>
        <taxon>Sordariales</taxon>
        <taxon>Lasiosphaeriaceae</taxon>
        <taxon>Bombardia</taxon>
    </lineage>
</organism>
<sequence>MSEARSYQYEAAVHEPPAMGYGTRESRRLQQRDEYKDFIITSLDLELIDYPHHLPDVERVSEIGLAAFDPRDSQCGPVLELANGDAAELAKRITSAHDIFNEWKSITARTCEAPCHTYWNRTYNDRHVAEPYEAMFAKSEICRSTVAISKLVDFFKTLSTAKLTPEEKAWGQKRKILILFWDARLEHRILKNWNLYPELDGMNIVYWDLQLWSLLYNSRRVGAHKASRMKNPQLRSIAEI</sequence>
<proteinExistence type="predicted"/>
<dbReference type="AlphaFoldDB" id="A0AA39XBR7"/>
<gene>
    <name evidence="1" type="ORF">B0T17DRAFT_616581</name>
</gene>
<dbReference type="Proteomes" id="UP001174934">
    <property type="component" value="Unassembled WGS sequence"/>
</dbReference>
<dbReference type="EMBL" id="JAULSR010000002">
    <property type="protein sequence ID" value="KAK0630999.1"/>
    <property type="molecule type" value="Genomic_DNA"/>
</dbReference>
<evidence type="ECO:0000313" key="1">
    <source>
        <dbReference type="EMBL" id="KAK0630999.1"/>
    </source>
</evidence>
<accession>A0AA39XBR7</accession>
<comment type="caution">
    <text evidence="1">The sequence shown here is derived from an EMBL/GenBank/DDBJ whole genome shotgun (WGS) entry which is preliminary data.</text>
</comment>